<feature type="compositionally biased region" description="Basic and acidic residues" evidence="1">
    <location>
        <begin position="56"/>
        <end position="77"/>
    </location>
</feature>
<evidence type="ECO:0000313" key="2">
    <source>
        <dbReference type="EMBL" id="CAI9280844.1"/>
    </source>
</evidence>
<reference evidence="2" key="1">
    <citation type="submission" date="2023-04" db="EMBL/GenBank/DDBJ databases">
        <authorList>
            <person name="Vijverberg K."/>
            <person name="Xiong W."/>
            <person name="Schranz E."/>
        </authorList>
    </citation>
    <scope>NUCLEOTIDE SEQUENCE</scope>
</reference>
<dbReference type="AlphaFoldDB" id="A0AA35YVF6"/>
<organism evidence="2 3">
    <name type="scientific">Lactuca saligna</name>
    <name type="common">Willowleaf lettuce</name>
    <dbReference type="NCBI Taxonomy" id="75948"/>
    <lineage>
        <taxon>Eukaryota</taxon>
        <taxon>Viridiplantae</taxon>
        <taxon>Streptophyta</taxon>
        <taxon>Embryophyta</taxon>
        <taxon>Tracheophyta</taxon>
        <taxon>Spermatophyta</taxon>
        <taxon>Magnoliopsida</taxon>
        <taxon>eudicotyledons</taxon>
        <taxon>Gunneridae</taxon>
        <taxon>Pentapetalae</taxon>
        <taxon>asterids</taxon>
        <taxon>campanulids</taxon>
        <taxon>Asterales</taxon>
        <taxon>Asteraceae</taxon>
        <taxon>Cichorioideae</taxon>
        <taxon>Cichorieae</taxon>
        <taxon>Lactucinae</taxon>
        <taxon>Lactuca</taxon>
    </lineage>
</organism>
<dbReference type="Proteomes" id="UP001177003">
    <property type="component" value="Chromosome 4"/>
</dbReference>
<sequence>MSDVKRIVTNLMSKFLKGVIDLTVKFARTIGTRGGKRLRMAGDGAQGGSAEGDDEITGRKREEGHRSCHTWTRTDDRSPVARLEKDDRLWVVVGSRESRGQESLFFFGCVFSTEKLESKALIIFCADPSHLKKGPNQ</sequence>
<accession>A0AA35YVF6</accession>
<feature type="region of interest" description="Disordered" evidence="1">
    <location>
        <begin position="37"/>
        <end position="77"/>
    </location>
</feature>
<evidence type="ECO:0000313" key="3">
    <source>
        <dbReference type="Proteomes" id="UP001177003"/>
    </source>
</evidence>
<name>A0AA35YVF6_LACSI</name>
<keyword evidence="3" id="KW-1185">Reference proteome</keyword>
<protein>
    <submittedName>
        <fullName evidence="2">Uncharacterized protein</fullName>
    </submittedName>
</protein>
<dbReference type="EMBL" id="OX465080">
    <property type="protein sequence ID" value="CAI9280844.1"/>
    <property type="molecule type" value="Genomic_DNA"/>
</dbReference>
<proteinExistence type="predicted"/>
<gene>
    <name evidence="2" type="ORF">LSALG_LOCUS20574</name>
</gene>
<evidence type="ECO:0000256" key="1">
    <source>
        <dbReference type="SAM" id="MobiDB-lite"/>
    </source>
</evidence>